<dbReference type="VEuPathDB" id="FungiDB:ACJ73_09802"/>
<organism evidence="1 2">
    <name type="scientific">Blastomyces percursus</name>
    <dbReference type="NCBI Taxonomy" id="1658174"/>
    <lineage>
        <taxon>Eukaryota</taxon>
        <taxon>Fungi</taxon>
        <taxon>Dikarya</taxon>
        <taxon>Ascomycota</taxon>
        <taxon>Pezizomycotina</taxon>
        <taxon>Eurotiomycetes</taxon>
        <taxon>Eurotiomycetidae</taxon>
        <taxon>Onygenales</taxon>
        <taxon>Ajellomycetaceae</taxon>
        <taxon>Blastomyces</taxon>
    </lineage>
</organism>
<evidence type="ECO:0000313" key="2">
    <source>
        <dbReference type="Proteomes" id="UP000242791"/>
    </source>
</evidence>
<name>A0A1J9Q2B3_9EURO</name>
<protein>
    <submittedName>
        <fullName evidence="1">Uncharacterized protein</fullName>
    </submittedName>
</protein>
<accession>A0A1J9Q2B3</accession>
<dbReference type="AlphaFoldDB" id="A0A1J9Q2B3"/>
<comment type="caution">
    <text evidence="1">The sequence shown here is derived from an EMBL/GenBank/DDBJ whole genome shotgun (WGS) entry which is preliminary data.</text>
</comment>
<gene>
    <name evidence="1" type="ORF">ACJ73_09802</name>
</gene>
<proteinExistence type="predicted"/>
<reference evidence="1 2" key="1">
    <citation type="submission" date="2015-08" db="EMBL/GenBank/DDBJ databases">
        <title>Emmonsia species relationships and genome sequence.</title>
        <authorList>
            <person name="Cuomo C.A."/>
            <person name="Schwartz I.S."/>
            <person name="Kenyon C."/>
            <person name="De Hoog G.S."/>
            <person name="Govender N.P."/>
            <person name="Botha A."/>
            <person name="Moreno L."/>
            <person name="De Vries M."/>
            <person name="Munoz J.F."/>
            <person name="Stielow J.B."/>
        </authorList>
    </citation>
    <scope>NUCLEOTIDE SEQUENCE [LARGE SCALE GENOMIC DNA]</scope>
    <source>
        <strain evidence="1 2">EI222</strain>
    </source>
</reference>
<dbReference type="EMBL" id="LGTZ01003006">
    <property type="protein sequence ID" value="OJD10415.1"/>
    <property type="molecule type" value="Genomic_DNA"/>
</dbReference>
<sequence length="104" mass="11519">MRTSVHPGVQFCIQKLTRFRSHSLLPPILCVADGRLLLSSRRGLPGYGATGSSSWDPYAPDNGIYAQHSMYSNAYPSIPDNNSTTACKVTTFERPVERQMRCAL</sequence>
<evidence type="ECO:0000313" key="1">
    <source>
        <dbReference type="EMBL" id="OJD10415.1"/>
    </source>
</evidence>
<dbReference type="Proteomes" id="UP000242791">
    <property type="component" value="Unassembled WGS sequence"/>
</dbReference>
<keyword evidence="2" id="KW-1185">Reference proteome</keyword>